<proteinExistence type="predicted"/>
<reference evidence="2 3" key="1">
    <citation type="submission" date="2020-08" db="EMBL/GenBank/DDBJ databases">
        <title>Genomic Encyclopedia of Type Strains, Phase III (KMG-III): the genomes of soil and plant-associated and newly described type strains.</title>
        <authorList>
            <person name="Whitman W."/>
        </authorList>
    </citation>
    <scope>NUCLEOTIDE SEQUENCE [LARGE SCALE GENOMIC DNA]</scope>
    <source>
        <strain evidence="2 3">CECT 3273</strain>
    </source>
</reference>
<sequence>MIAAARPAPGNRKPGERPLVRRDFDPSRREATVAAPSGEPFRRVVLHDEWGKGILENWSGSVA</sequence>
<comment type="caution">
    <text evidence="2">The sequence shown here is derived from an EMBL/GenBank/DDBJ whole genome shotgun (WGS) entry which is preliminary data.</text>
</comment>
<feature type="region of interest" description="Disordered" evidence="1">
    <location>
        <begin position="1"/>
        <end position="35"/>
    </location>
</feature>
<name>A0A7W7PWM7_9ACTN</name>
<dbReference type="AlphaFoldDB" id="A0A7W7PWM7"/>
<gene>
    <name evidence="2" type="ORF">FHS37_006774</name>
</gene>
<feature type="compositionally biased region" description="Basic and acidic residues" evidence="1">
    <location>
        <begin position="13"/>
        <end position="31"/>
    </location>
</feature>
<dbReference type="Proteomes" id="UP000579523">
    <property type="component" value="Unassembled WGS sequence"/>
</dbReference>
<dbReference type="EMBL" id="JACHJI010000018">
    <property type="protein sequence ID" value="MBB4902677.1"/>
    <property type="molecule type" value="Genomic_DNA"/>
</dbReference>
<organism evidence="2 3">
    <name type="scientific">Streptomyces griseomycini</name>
    <dbReference type="NCBI Taxonomy" id="66895"/>
    <lineage>
        <taxon>Bacteria</taxon>
        <taxon>Bacillati</taxon>
        <taxon>Actinomycetota</taxon>
        <taxon>Actinomycetes</taxon>
        <taxon>Kitasatosporales</taxon>
        <taxon>Streptomycetaceae</taxon>
        <taxon>Streptomyces</taxon>
    </lineage>
</organism>
<protein>
    <submittedName>
        <fullName evidence="2">Uncharacterized protein</fullName>
    </submittedName>
</protein>
<accession>A0A7W7PWM7</accession>
<keyword evidence="3" id="KW-1185">Reference proteome</keyword>
<evidence type="ECO:0000313" key="2">
    <source>
        <dbReference type="EMBL" id="MBB4902677.1"/>
    </source>
</evidence>
<evidence type="ECO:0000313" key="3">
    <source>
        <dbReference type="Proteomes" id="UP000579523"/>
    </source>
</evidence>
<evidence type="ECO:0000256" key="1">
    <source>
        <dbReference type="SAM" id="MobiDB-lite"/>
    </source>
</evidence>